<evidence type="ECO:0000313" key="6">
    <source>
        <dbReference type="Proteomes" id="UP000248395"/>
    </source>
</evidence>
<dbReference type="Gene3D" id="1.10.10.10">
    <property type="entry name" value="Winged helix-like DNA-binding domain superfamily/Winged helix DNA-binding domain"/>
    <property type="match status" value="1"/>
</dbReference>
<dbReference type="PANTHER" id="PTHR43537:SF6">
    <property type="entry name" value="HTH-TYPE TRANSCRIPTIONAL REPRESSOR RSPR"/>
    <property type="match status" value="1"/>
</dbReference>
<reference evidence="5 6" key="1">
    <citation type="submission" date="2018-05" db="EMBL/GenBank/DDBJ databases">
        <title>Genomic Encyclopedia of Type Strains, Phase IV (KMG-IV): sequencing the most valuable type-strain genomes for metagenomic binning, comparative biology and taxonomic classification.</title>
        <authorList>
            <person name="Goeker M."/>
        </authorList>
    </citation>
    <scope>NUCLEOTIDE SEQUENCE [LARGE SCALE GENOMIC DNA]</scope>
    <source>
        <strain evidence="5 6">DSM 25134</strain>
    </source>
</reference>
<dbReference type="Gene3D" id="1.20.120.530">
    <property type="entry name" value="GntR ligand-binding domain-like"/>
    <property type="match status" value="1"/>
</dbReference>
<keyword evidence="6" id="KW-1185">Reference proteome</keyword>
<proteinExistence type="predicted"/>
<organism evidence="5 6">
    <name type="scientific">Aquitalea magnusonii</name>
    <dbReference type="NCBI Taxonomy" id="332411"/>
    <lineage>
        <taxon>Bacteria</taxon>
        <taxon>Pseudomonadati</taxon>
        <taxon>Pseudomonadota</taxon>
        <taxon>Betaproteobacteria</taxon>
        <taxon>Neisseriales</taxon>
        <taxon>Chromobacteriaceae</taxon>
        <taxon>Aquitalea</taxon>
    </lineage>
</organism>
<dbReference type="SMART" id="SM00345">
    <property type="entry name" value="HTH_GNTR"/>
    <property type="match status" value="1"/>
</dbReference>
<dbReference type="PANTHER" id="PTHR43537">
    <property type="entry name" value="TRANSCRIPTIONAL REGULATOR, GNTR FAMILY"/>
    <property type="match status" value="1"/>
</dbReference>
<comment type="caution">
    <text evidence="5">The sequence shown here is derived from an EMBL/GenBank/DDBJ whole genome shotgun (WGS) entry which is preliminary data.</text>
</comment>
<feature type="domain" description="HTH gntR-type" evidence="4">
    <location>
        <begin position="19"/>
        <end position="86"/>
    </location>
</feature>
<dbReference type="PROSITE" id="PS50949">
    <property type="entry name" value="HTH_GNTR"/>
    <property type="match status" value="1"/>
</dbReference>
<dbReference type="AlphaFoldDB" id="A0A318JIJ9"/>
<dbReference type="Pfam" id="PF07729">
    <property type="entry name" value="FCD"/>
    <property type="match status" value="1"/>
</dbReference>
<evidence type="ECO:0000259" key="4">
    <source>
        <dbReference type="PROSITE" id="PS50949"/>
    </source>
</evidence>
<dbReference type="InterPro" id="IPR008920">
    <property type="entry name" value="TF_FadR/GntR_C"/>
</dbReference>
<evidence type="ECO:0000256" key="1">
    <source>
        <dbReference type="ARBA" id="ARBA00023015"/>
    </source>
</evidence>
<evidence type="ECO:0000313" key="5">
    <source>
        <dbReference type="EMBL" id="PXX48781.1"/>
    </source>
</evidence>
<dbReference type="GO" id="GO:0003700">
    <property type="term" value="F:DNA-binding transcription factor activity"/>
    <property type="evidence" value="ECO:0007669"/>
    <property type="project" value="InterPro"/>
</dbReference>
<accession>A0A318JIJ9</accession>
<evidence type="ECO:0000256" key="2">
    <source>
        <dbReference type="ARBA" id="ARBA00023125"/>
    </source>
</evidence>
<dbReference type="CDD" id="cd07377">
    <property type="entry name" value="WHTH_GntR"/>
    <property type="match status" value="1"/>
</dbReference>
<protein>
    <submittedName>
        <fullName evidence="5">DNA-binding GntR family transcriptional regulator</fullName>
    </submittedName>
</protein>
<dbReference type="InterPro" id="IPR036390">
    <property type="entry name" value="WH_DNA-bd_sf"/>
</dbReference>
<dbReference type="PRINTS" id="PR00035">
    <property type="entry name" value="HTHGNTR"/>
</dbReference>
<dbReference type="SUPFAM" id="SSF46785">
    <property type="entry name" value="Winged helix' DNA-binding domain"/>
    <property type="match status" value="1"/>
</dbReference>
<sequence length="239" mass="27225">MSQPPALGTLKPFVPDLRQPLARQLYQLLLERICRFELEPGQLISEASLSATLGVSRTPVREAVARLAEQGLVEVLPQRGSRVLPLRRSDLEKSQFMREALETAMLRKVMAIAERHFLLMQLDKEITLQRTYLQVGDLERFYQSDEDFHRHIAMFAACGPIIEEIARVKVHMDRFRQLTVSSVEDLAMVITQHQAIRQTIAGADSAAAEACLQQHLRRIFSFLEQAQGLFPQYFAEAQP</sequence>
<evidence type="ECO:0000256" key="3">
    <source>
        <dbReference type="ARBA" id="ARBA00023163"/>
    </source>
</evidence>
<keyword evidence="2 5" id="KW-0238">DNA-binding</keyword>
<dbReference type="GO" id="GO:0003677">
    <property type="term" value="F:DNA binding"/>
    <property type="evidence" value="ECO:0007669"/>
    <property type="project" value="UniProtKB-KW"/>
</dbReference>
<dbReference type="Proteomes" id="UP000248395">
    <property type="component" value="Unassembled WGS sequence"/>
</dbReference>
<dbReference type="EMBL" id="QJKC01000006">
    <property type="protein sequence ID" value="PXX48781.1"/>
    <property type="molecule type" value="Genomic_DNA"/>
</dbReference>
<dbReference type="OrthoDB" id="5343379at2"/>
<dbReference type="SUPFAM" id="SSF48008">
    <property type="entry name" value="GntR ligand-binding domain-like"/>
    <property type="match status" value="1"/>
</dbReference>
<keyword evidence="3" id="KW-0804">Transcription</keyword>
<name>A0A318JIJ9_9NEIS</name>
<gene>
    <name evidence="5" type="ORF">DFR38_106158</name>
</gene>
<dbReference type="InterPro" id="IPR011711">
    <property type="entry name" value="GntR_C"/>
</dbReference>
<dbReference type="Pfam" id="PF00392">
    <property type="entry name" value="GntR"/>
    <property type="match status" value="1"/>
</dbReference>
<dbReference type="InterPro" id="IPR036388">
    <property type="entry name" value="WH-like_DNA-bd_sf"/>
</dbReference>
<keyword evidence="1" id="KW-0805">Transcription regulation</keyword>
<dbReference type="InterPro" id="IPR000524">
    <property type="entry name" value="Tscrpt_reg_HTH_GntR"/>
</dbReference>
<dbReference type="RefSeq" id="WP_059285060.1">
    <property type="nucleotide sequence ID" value="NZ_LNQU01000014.1"/>
</dbReference>